<evidence type="ECO:0000313" key="7">
    <source>
        <dbReference type="Proteomes" id="UP000009235"/>
    </source>
</evidence>
<dbReference type="FunFam" id="1.10.10.60:FF:000141">
    <property type="entry name" value="TetR family transcriptional regulator"/>
    <property type="match status" value="1"/>
</dbReference>
<feature type="domain" description="HTH tetR-type" evidence="5">
    <location>
        <begin position="11"/>
        <end position="71"/>
    </location>
</feature>
<sequence>MPQRTKAQQRDKTARALLGHARQLFAERGYAHVSLNEIASAAGVTKGGLYHHFSGKEALFEAVVHECHLEVAAQIESAAPDADAWTQLVAGCQAFLTASTEPGLAQIMLIDAPSVIGWHAWRGHDAATSMRQLETALAELMDTGVIASQPVAPIAHLLSGAMNEAALWLAHSGDRVRDLSDTISSLTLLLESLRTPG</sequence>
<protein>
    <submittedName>
        <fullName evidence="6">TetR family transcriptional regulator</fullName>
    </submittedName>
</protein>
<dbReference type="InterPro" id="IPR009057">
    <property type="entry name" value="Homeodomain-like_sf"/>
</dbReference>
<dbReference type="PROSITE" id="PS01081">
    <property type="entry name" value="HTH_TETR_1"/>
    <property type="match status" value="1"/>
</dbReference>
<organism evidence="6 7">
    <name type="scientific">Hoyosella subflava (strain DSM 45089 / JCM 17490 / NBRC 109087 / DQS3-9A1)</name>
    <name type="common">Amycolicicoccus subflavus</name>
    <dbReference type="NCBI Taxonomy" id="443218"/>
    <lineage>
        <taxon>Bacteria</taxon>
        <taxon>Bacillati</taxon>
        <taxon>Actinomycetota</taxon>
        <taxon>Actinomycetes</taxon>
        <taxon>Mycobacteriales</taxon>
        <taxon>Hoyosellaceae</taxon>
        <taxon>Hoyosella</taxon>
    </lineage>
</organism>
<dbReference type="STRING" id="443218.AS9A_2569"/>
<evidence type="ECO:0000256" key="4">
    <source>
        <dbReference type="PROSITE-ProRule" id="PRU00335"/>
    </source>
</evidence>
<keyword evidence="3" id="KW-0804">Transcription</keyword>
<accession>F6EGG3</accession>
<dbReference type="OrthoDB" id="9805134at2"/>
<keyword evidence="2 4" id="KW-0238">DNA-binding</keyword>
<dbReference type="GO" id="GO:0045892">
    <property type="term" value="P:negative regulation of DNA-templated transcription"/>
    <property type="evidence" value="ECO:0007669"/>
    <property type="project" value="UniProtKB-ARBA"/>
</dbReference>
<dbReference type="InterPro" id="IPR050109">
    <property type="entry name" value="HTH-type_TetR-like_transc_reg"/>
</dbReference>
<dbReference type="GO" id="GO:0000976">
    <property type="term" value="F:transcription cis-regulatory region binding"/>
    <property type="evidence" value="ECO:0007669"/>
    <property type="project" value="TreeGrafter"/>
</dbReference>
<reference evidence="6 7" key="1">
    <citation type="journal article" date="2011" name="J. Bacteriol.">
        <title>Complete genome sequence of Amycolicicoccus subflavus DQS3-9A1T, an actinomycete isolated from crude oil-polluted soil.</title>
        <authorList>
            <person name="Cai M."/>
            <person name="Chen W.M."/>
            <person name="Nie Y."/>
            <person name="Chi C.Q."/>
            <person name="Wang Y.N."/>
            <person name="Tang Y.Q."/>
            <person name="Li G.Y."/>
            <person name="Wu X.L."/>
        </authorList>
    </citation>
    <scope>NUCLEOTIDE SEQUENCE [LARGE SCALE GENOMIC DNA]</scope>
    <source>
        <strain evidence="7">DSM 45089 / DQS3-9A1</strain>
    </source>
</reference>
<evidence type="ECO:0000256" key="1">
    <source>
        <dbReference type="ARBA" id="ARBA00023015"/>
    </source>
</evidence>
<dbReference type="HOGENOM" id="CLU_069356_24_2_11"/>
<dbReference type="eggNOG" id="COG1309">
    <property type="taxonomic scope" value="Bacteria"/>
</dbReference>
<dbReference type="InterPro" id="IPR023772">
    <property type="entry name" value="DNA-bd_HTH_TetR-type_CS"/>
</dbReference>
<dbReference type="GO" id="GO:0003700">
    <property type="term" value="F:DNA-binding transcription factor activity"/>
    <property type="evidence" value="ECO:0007669"/>
    <property type="project" value="TreeGrafter"/>
</dbReference>
<name>F6EGG3_HOYSD</name>
<keyword evidence="1" id="KW-0805">Transcription regulation</keyword>
<proteinExistence type="predicted"/>
<dbReference type="PANTHER" id="PTHR30055:SF234">
    <property type="entry name" value="HTH-TYPE TRANSCRIPTIONAL REGULATOR BETI"/>
    <property type="match status" value="1"/>
</dbReference>
<dbReference type="Proteomes" id="UP000009235">
    <property type="component" value="Chromosome"/>
</dbReference>
<keyword evidence="7" id="KW-1185">Reference proteome</keyword>
<dbReference type="InterPro" id="IPR001647">
    <property type="entry name" value="HTH_TetR"/>
</dbReference>
<dbReference type="KEGG" id="asd:AS9A_2569"/>
<dbReference type="PRINTS" id="PR00455">
    <property type="entry name" value="HTHTETR"/>
</dbReference>
<feature type="DNA-binding region" description="H-T-H motif" evidence="4">
    <location>
        <begin position="34"/>
        <end position="53"/>
    </location>
</feature>
<dbReference type="Pfam" id="PF21351">
    <property type="entry name" value="TetR_C_41"/>
    <property type="match status" value="1"/>
</dbReference>
<dbReference type="Gene3D" id="1.10.357.10">
    <property type="entry name" value="Tetracycline Repressor, domain 2"/>
    <property type="match status" value="1"/>
</dbReference>
<gene>
    <name evidence="6" type="ordered locus">AS9A_2569</name>
</gene>
<dbReference type="InterPro" id="IPR049484">
    <property type="entry name" value="Rv0078-like_C"/>
</dbReference>
<evidence type="ECO:0000256" key="2">
    <source>
        <dbReference type="ARBA" id="ARBA00023125"/>
    </source>
</evidence>
<dbReference type="EMBL" id="CP002786">
    <property type="protein sequence ID" value="AEF41016.1"/>
    <property type="molecule type" value="Genomic_DNA"/>
</dbReference>
<dbReference type="AlphaFoldDB" id="F6EGG3"/>
<dbReference type="PROSITE" id="PS50977">
    <property type="entry name" value="HTH_TETR_2"/>
    <property type="match status" value="1"/>
</dbReference>
<evidence type="ECO:0000259" key="5">
    <source>
        <dbReference type="PROSITE" id="PS50977"/>
    </source>
</evidence>
<dbReference type="RefSeq" id="WP_013807365.1">
    <property type="nucleotide sequence ID" value="NC_015564.1"/>
</dbReference>
<evidence type="ECO:0000256" key="3">
    <source>
        <dbReference type="ARBA" id="ARBA00023163"/>
    </source>
</evidence>
<evidence type="ECO:0000313" key="6">
    <source>
        <dbReference type="EMBL" id="AEF41016.1"/>
    </source>
</evidence>
<dbReference type="Pfam" id="PF00440">
    <property type="entry name" value="TetR_N"/>
    <property type="match status" value="1"/>
</dbReference>
<dbReference type="SUPFAM" id="SSF46689">
    <property type="entry name" value="Homeodomain-like"/>
    <property type="match status" value="1"/>
</dbReference>
<dbReference type="PANTHER" id="PTHR30055">
    <property type="entry name" value="HTH-TYPE TRANSCRIPTIONAL REGULATOR RUTR"/>
    <property type="match status" value="1"/>
</dbReference>